<evidence type="ECO:0000256" key="10">
    <source>
        <dbReference type="SAM" id="SignalP"/>
    </source>
</evidence>
<dbReference type="Ensembl" id="ENSGWIT00000016802.1">
    <property type="protein sequence ID" value="ENSGWIP00000015206.1"/>
    <property type="gene ID" value="ENSGWIG00000008495.1"/>
</dbReference>
<keyword evidence="6" id="KW-1015">Disulfide bond</keyword>
<evidence type="ECO:0000256" key="4">
    <source>
        <dbReference type="ARBA" id="ARBA00022525"/>
    </source>
</evidence>
<keyword evidence="5 10" id="KW-0732">Signal</keyword>
<dbReference type="GO" id="GO:0005125">
    <property type="term" value="F:cytokine activity"/>
    <property type="evidence" value="ECO:0007669"/>
    <property type="project" value="UniProtKB-UniRule"/>
</dbReference>
<dbReference type="InterPro" id="IPR020444">
    <property type="entry name" value="IL-24"/>
</dbReference>
<comment type="similarity">
    <text evidence="2 8">Belongs to the IL-10 family.</text>
</comment>
<evidence type="ECO:0000256" key="6">
    <source>
        <dbReference type="ARBA" id="ARBA00023157"/>
    </source>
</evidence>
<dbReference type="InterPro" id="IPR020443">
    <property type="entry name" value="IL-10/19/20/24/26"/>
</dbReference>
<evidence type="ECO:0000313" key="11">
    <source>
        <dbReference type="Ensembl" id="ENSGWIP00000015206.1"/>
    </source>
</evidence>
<comment type="function">
    <text evidence="8">Immune regulatory cytokine.</text>
</comment>
<feature type="signal peptide" evidence="10">
    <location>
        <begin position="1"/>
        <end position="39"/>
    </location>
</feature>
<evidence type="ECO:0000256" key="2">
    <source>
        <dbReference type="ARBA" id="ARBA00008813"/>
    </source>
</evidence>
<comment type="subcellular location">
    <subcellularLocation>
        <location evidence="1 8">Secreted</location>
    </subcellularLocation>
</comment>
<proteinExistence type="inferred from homology"/>
<evidence type="ECO:0000256" key="5">
    <source>
        <dbReference type="ARBA" id="ARBA00022729"/>
    </source>
</evidence>
<evidence type="ECO:0000313" key="12">
    <source>
        <dbReference type="Proteomes" id="UP000694680"/>
    </source>
</evidence>
<dbReference type="PRINTS" id="PR01937">
    <property type="entry name" value="INTRLEUKIN24"/>
</dbReference>
<feature type="compositionally biased region" description="Polar residues" evidence="9">
    <location>
        <begin position="1"/>
        <end position="10"/>
    </location>
</feature>
<feature type="region of interest" description="Disordered" evidence="9">
    <location>
        <begin position="1"/>
        <end position="20"/>
    </location>
</feature>
<dbReference type="InterPro" id="IPR009079">
    <property type="entry name" value="4_helix_cytokine-like_core"/>
</dbReference>
<gene>
    <name evidence="11" type="primary">il10</name>
</gene>
<reference evidence="11" key="2">
    <citation type="submission" date="2025-08" db="UniProtKB">
        <authorList>
            <consortium name="Ensembl"/>
        </authorList>
    </citation>
    <scope>IDENTIFICATION</scope>
</reference>
<dbReference type="PANTHER" id="PTHR48482">
    <property type="entry name" value="INTERLEUKIN-19-RELATED"/>
    <property type="match status" value="1"/>
</dbReference>
<organism evidence="11 12">
    <name type="scientific">Gouania willdenowi</name>
    <name type="common">Blunt-snouted clingfish</name>
    <name type="synonym">Lepadogaster willdenowi</name>
    <dbReference type="NCBI Taxonomy" id="441366"/>
    <lineage>
        <taxon>Eukaryota</taxon>
        <taxon>Metazoa</taxon>
        <taxon>Chordata</taxon>
        <taxon>Craniata</taxon>
        <taxon>Vertebrata</taxon>
        <taxon>Euteleostomi</taxon>
        <taxon>Actinopterygii</taxon>
        <taxon>Neopterygii</taxon>
        <taxon>Teleostei</taxon>
        <taxon>Neoteleostei</taxon>
        <taxon>Acanthomorphata</taxon>
        <taxon>Ovalentaria</taxon>
        <taxon>Blenniimorphae</taxon>
        <taxon>Blenniiformes</taxon>
        <taxon>Gobiesocoidei</taxon>
        <taxon>Gobiesocidae</taxon>
        <taxon>Gobiesocinae</taxon>
        <taxon>Gouania</taxon>
    </lineage>
</organism>
<evidence type="ECO:0000256" key="8">
    <source>
        <dbReference type="RuleBase" id="RU368043"/>
    </source>
</evidence>
<evidence type="ECO:0000256" key="9">
    <source>
        <dbReference type="SAM" id="MobiDB-lite"/>
    </source>
</evidence>
<protein>
    <recommendedName>
        <fullName evidence="8">Interleukin family protein</fullName>
    </recommendedName>
</protein>
<keyword evidence="3 8" id="KW-0202">Cytokine</keyword>
<evidence type="ECO:0000256" key="1">
    <source>
        <dbReference type="ARBA" id="ARBA00004613"/>
    </source>
</evidence>
<dbReference type="Proteomes" id="UP000694680">
    <property type="component" value="Chromosome 5"/>
</dbReference>
<keyword evidence="12" id="KW-1185">Reference proteome</keyword>
<dbReference type="Gene3D" id="1.20.1250.10">
    <property type="match status" value="1"/>
</dbReference>
<reference evidence="11" key="3">
    <citation type="submission" date="2025-09" db="UniProtKB">
        <authorList>
            <consortium name="Ensembl"/>
        </authorList>
    </citation>
    <scope>IDENTIFICATION</scope>
</reference>
<dbReference type="Pfam" id="PF00726">
    <property type="entry name" value="IL10"/>
    <property type="match status" value="1"/>
</dbReference>
<evidence type="ECO:0000256" key="3">
    <source>
        <dbReference type="ARBA" id="ARBA00022514"/>
    </source>
</evidence>
<reference evidence="11" key="1">
    <citation type="submission" date="2020-06" db="EMBL/GenBank/DDBJ databases">
        <authorList>
            <consortium name="Wellcome Sanger Institute Data Sharing"/>
        </authorList>
    </citation>
    <scope>NUCLEOTIDE SEQUENCE [LARGE SCALE GENOMIC DNA]</scope>
</reference>
<keyword evidence="7" id="KW-0325">Glycoprotein</keyword>
<dbReference type="SUPFAM" id="SSF47266">
    <property type="entry name" value="4-helical cytokines"/>
    <property type="match status" value="1"/>
</dbReference>
<feature type="chain" id="PRO_5034095552" description="Interleukin family protein" evidence="10">
    <location>
        <begin position="40"/>
        <end position="189"/>
    </location>
</feature>
<dbReference type="InterPro" id="IPR020423">
    <property type="entry name" value="IL-10_CS"/>
</dbReference>
<dbReference type="PROSITE" id="PS00520">
    <property type="entry name" value="INTERLEUKIN_10"/>
    <property type="match status" value="1"/>
</dbReference>
<dbReference type="SMART" id="SM00188">
    <property type="entry name" value="IL10"/>
    <property type="match status" value="1"/>
</dbReference>
<name>A0A8C5E462_GOUWI</name>
<dbReference type="GO" id="GO:0005615">
    <property type="term" value="C:extracellular space"/>
    <property type="evidence" value="ECO:0007669"/>
    <property type="project" value="UniProtKB-UniRule"/>
</dbReference>
<keyword evidence="4 8" id="KW-0964">Secreted</keyword>
<dbReference type="AlphaFoldDB" id="A0A8C5E462"/>
<dbReference type="PANTHER" id="PTHR48482:SF5">
    <property type="entry name" value="INTERLEUKIN-10"/>
    <property type="match status" value="1"/>
</dbReference>
<sequence>MKPSSINSTSRPEDSTSMTPPSLLLSPLMLLLLLNMATSNPMCNNQCCRFVESFPPRLKKLREDYSLISDFYEANDDLDTALLDRTVENSFKSPFACQVMNSILDFYLNTVLPTAIARVPEANVGLKLPVESIQQIFDELKIEVTRCVKNPISYLLPTKITLGLYKAMGELDVLFNYIETYLASKRHKN</sequence>
<evidence type="ECO:0000256" key="7">
    <source>
        <dbReference type="ARBA" id="ARBA00023180"/>
    </source>
</evidence>
<accession>A0A8C5E462</accession>